<dbReference type="InterPro" id="IPR003593">
    <property type="entry name" value="AAA+_ATPase"/>
</dbReference>
<dbReference type="GO" id="GO:0005886">
    <property type="term" value="C:plasma membrane"/>
    <property type="evidence" value="ECO:0007669"/>
    <property type="project" value="TreeGrafter"/>
</dbReference>
<keyword evidence="2 5" id="KW-0067">ATP-binding</keyword>
<dbReference type="RefSeq" id="WP_286267781.1">
    <property type="nucleotide sequence ID" value="NZ_AP028056.1"/>
</dbReference>
<dbReference type="AlphaFoldDB" id="A0AAN0MG07"/>
<feature type="domain" description="ABC transporter" evidence="4">
    <location>
        <begin position="17"/>
        <end position="274"/>
    </location>
</feature>
<dbReference type="InterPro" id="IPR017871">
    <property type="entry name" value="ABC_transporter-like_CS"/>
</dbReference>
<dbReference type="Gene3D" id="3.40.50.300">
    <property type="entry name" value="P-loop containing nucleotide triphosphate hydrolases"/>
    <property type="match status" value="2"/>
</dbReference>
<sequence>MAEHAPLSPHGHPGAVVTIRDLRVSFGNHPAVNGVDLDLQPGALHVLLGPSGAGKTTVINALTGMVPRAARRSGRIDLVHGDDHWDLMTLSSRAFRSRVLGRVIGTTIQGSVTAFTATRTLRSQLREAMRVVSPRSGLLPVHPHLASSDDEQRIRELCWAAGAEVEWLDRYPHELSGGQLSRLGLVAAMIGHPPVLLADEPTSGLDAQSAAILVRALANFAHSGHSVLLITHEAELARRYGDVVSIMKDGAITAHGDPRQLIASRPAIRRTGTVAAQAPDRSLTARGVTRVLSGREIVRSLDLDLPRGQIVGLAGASGVGKSTLASMMALLVAPDEGTIELDGRPLHGAGLTLAPAVRRRVGWVSQQPFTAMDPRMSLAKAIELPARLAGLEIDAYQAARWCGLAPELLDRRPDQVSGGELQRACIVRALALRPDYLILDEITAMLDAETARDVLARVRKVTDQRGIGVLLISHDQSALDEFADLRWTMTATPDGPVLRPTEEQTEIKEFDHASHTR</sequence>
<keyword evidence="1" id="KW-0547">Nucleotide-binding</keyword>
<dbReference type="PANTHER" id="PTHR24220:SF676">
    <property type="entry name" value="OLIGOPEPTIDE TRANSPORT ATP-BINDING PROTEIN AMIE"/>
    <property type="match status" value="1"/>
</dbReference>
<dbReference type="SUPFAM" id="SSF52540">
    <property type="entry name" value="P-loop containing nucleoside triphosphate hydrolases"/>
    <property type="match status" value="2"/>
</dbReference>
<dbReference type="GO" id="GO:0022857">
    <property type="term" value="F:transmembrane transporter activity"/>
    <property type="evidence" value="ECO:0007669"/>
    <property type="project" value="TreeGrafter"/>
</dbReference>
<accession>A0AAN0MG07</accession>
<evidence type="ECO:0000313" key="5">
    <source>
        <dbReference type="EMBL" id="BEH01511.1"/>
    </source>
</evidence>
<dbReference type="SMART" id="SM00382">
    <property type="entry name" value="AAA"/>
    <property type="match status" value="2"/>
</dbReference>
<feature type="region of interest" description="Disordered" evidence="3">
    <location>
        <begin position="493"/>
        <end position="517"/>
    </location>
</feature>
<gene>
    <name evidence="5" type="ORF">brsh051_07920</name>
</gene>
<reference evidence="5" key="1">
    <citation type="journal article" date="2024" name="Int. J. Syst. Evol. Microbiol.">
        <title>Brooklawnia propionicigenes sp. nov., a facultatively anaerobic, propionate-producing bacterium isolated from a methanogenic reactor treating waste from cattle farms.</title>
        <authorList>
            <person name="Akita Y."/>
            <person name="Ueki A."/>
            <person name="Tonouchi A."/>
            <person name="Sugawara Y."/>
            <person name="Honma S."/>
            <person name="Kaku N."/>
            <person name="Ueki K."/>
        </authorList>
    </citation>
    <scope>NUCLEOTIDE SEQUENCE</scope>
    <source>
        <strain evidence="5">SH051</strain>
    </source>
</reference>
<keyword evidence="6" id="KW-1185">Reference proteome</keyword>
<organism evidence="5 6">
    <name type="scientific">Brooklawnia propionicigenes</name>
    <dbReference type="NCBI Taxonomy" id="3041175"/>
    <lineage>
        <taxon>Bacteria</taxon>
        <taxon>Bacillati</taxon>
        <taxon>Actinomycetota</taxon>
        <taxon>Actinomycetes</taxon>
        <taxon>Propionibacteriales</taxon>
        <taxon>Propionibacteriaceae</taxon>
        <taxon>Brooklawnia</taxon>
    </lineage>
</organism>
<dbReference type="PROSITE" id="PS50893">
    <property type="entry name" value="ABC_TRANSPORTER_2"/>
    <property type="match status" value="2"/>
</dbReference>
<proteinExistence type="predicted"/>
<evidence type="ECO:0000256" key="2">
    <source>
        <dbReference type="ARBA" id="ARBA00022840"/>
    </source>
</evidence>
<dbReference type="GO" id="GO:0005524">
    <property type="term" value="F:ATP binding"/>
    <property type="evidence" value="ECO:0007669"/>
    <property type="project" value="UniProtKB-KW"/>
</dbReference>
<evidence type="ECO:0000256" key="3">
    <source>
        <dbReference type="SAM" id="MobiDB-lite"/>
    </source>
</evidence>
<dbReference type="PROSITE" id="PS00211">
    <property type="entry name" value="ABC_TRANSPORTER_1"/>
    <property type="match status" value="2"/>
</dbReference>
<evidence type="ECO:0000313" key="6">
    <source>
        <dbReference type="Proteomes" id="UP001431656"/>
    </source>
</evidence>
<feature type="domain" description="ABC transporter" evidence="4">
    <location>
        <begin position="283"/>
        <end position="516"/>
    </location>
</feature>
<dbReference type="GO" id="GO:0016887">
    <property type="term" value="F:ATP hydrolysis activity"/>
    <property type="evidence" value="ECO:0007669"/>
    <property type="project" value="InterPro"/>
</dbReference>
<dbReference type="PANTHER" id="PTHR24220">
    <property type="entry name" value="IMPORT ATP-BINDING PROTEIN"/>
    <property type="match status" value="1"/>
</dbReference>
<evidence type="ECO:0000256" key="1">
    <source>
        <dbReference type="ARBA" id="ARBA00022741"/>
    </source>
</evidence>
<dbReference type="Proteomes" id="UP001431656">
    <property type="component" value="Chromosome"/>
</dbReference>
<feature type="compositionally biased region" description="Basic and acidic residues" evidence="3">
    <location>
        <begin position="500"/>
        <end position="517"/>
    </location>
</feature>
<dbReference type="InterPro" id="IPR015854">
    <property type="entry name" value="ABC_transpr_LolD-like"/>
</dbReference>
<dbReference type="EMBL" id="AP028056">
    <property type="protein sequence ID" value="BEH01511.1"/>
    <property type="molecule type" value="Genomic_DNA"/>
</dbReference>
<dbReference type="Pfam" id="PF00005">
    <property type="entry name" value="ABC_tran"/>
    <property type="match status" value="2"/>
</dbReference>
<dbReference type="InterPro" id="IPR003439">
    <property type="entry name" value="ABC_transporter-like_ATP-bd"/>
</dbReference>
<name>A0AAN0MG07_9ACTN</name>
<protein>
    <submittedName>
        <fullName evidence="5">ABC transporter ATP-binding protein</fullName>
    </submittedName>
</protein>
<dbReference type="InterPro" id="IPR027417">
    <property type="entry name" value="P-loop_NTPase"/>
</dbReference>
<evidence type="ECO:0000259" key="4">
    <source>
        <dbReference type="PROSITE" id="PS50893"/>
    </source>
</evidence>
<dbReference type="KEGG" id="broo:brsh051_07920"/>